<dbReference type="AlphaFoldDB" id="A0A7X2Z451"/>
<keyword evidence="9" id="KW-0067">ATP-binding</keyword>
<evidence type="ECO:0000259" key="16">
    <source>
        <dbReference type="PROSITE" id="PS50893"/>
    </source>
</evidence>
<organism evidence="19 20">
    <name type="scientific">Paenibacillus woosongensis</name>
    <dbReference type="NCBI Taxonomy" id="307580"/>
    <lineage>
        <taxon>Bacteria</taxon>
        <taxon>Bacillati</taxon>
        <taxon>Bacillota</taxon>
        <taxon>Bacilli</taxon>
        <taxon>Bacillales</taxon>
        <taxon>Paenibacillaceae</taxon>
        <taxon>Paenibacillus</taxon>
    </lineage>
</organism>
<keyword evidence="13 15" id="KW-0472">Membrane</keyword>
<dbReference type="InterPro" id="IPR036640">
    <property type="entry name" value="ABC1_TM_sf"/>
</dbReference>
<dbReference type="Pfam" id="PF00664">
    <property type="entry name" value="ABC_membrane"/>
    <property type="match status" value="1"/>
</dbReference>
<dbReference type="InterPro" id="IPR005074">
    <property type="entry name" value="Peptidase_C39"/>
</dbReference>
<evidence type="ECO:0000256" key="10">
    <source>
        <dbReference type="ARBA" id="ARBA00022927"/>
    </source>
</evidence>
<keyword evidence="4" id="KW-0645">Protease</keyword>
<dbReference type="InterPro" id="IPR027417">
    <property type="entry name" value="P-loop_NTPase"/>
</dbReference>
<evidence type="ECO:0000256" key="8">
    <source>
        <dbReference type="ARBA" id="ARBA00022807"/>
    </source>
</evidence>
<dbReference type="PANTHER" id="PTHR24221:SF654">
    <property type="entry name" value="ATP-BINDING CASSETTE SUB-FAMILY B MEMBER 6"/>
    <property type="match status" value="1"/>
</dbReference>
<evidence type="ECO:0000259" key="17">
    <source>
        <dbReference type="PROSITE" id="PS50929"/>
    </source>
</evidence>
<comment type="subcellular location">
    <subcellularLocation>
        <location evidence="1">Cell membrane</location>
        <topology evidence="1">Multi-pass membrane protein</topology>
    </subcellularLocation>
</comment>
<evidence type="ECO:0000256" key="14">
    <source>
        <dbReference type="ARBA" id="ARBA00043264"/>
    </source>
</evidence>
<gene>
    <name evidence="19" type="ORF">GNP95_17000</name>
</gene>
<keyword evidence="7" id="KW-0378">Hydrolase</keyword>
<dbReference type="GO" id="GO:0016887">
    <property type="term" value="F:ATP hydrolysis activity"/>
    <property type="evidence" value="ECO:0007669"/>
    <property type="project" value="InterPro"/>
</dbReference>
<dbReference type="OrthoDB" id="9762778at2"/>
<keyword evidence="2" id="KW-0813">Transport</keyword>
<dbReference type="SUPFAM" id="SSF52540">
    <property type="entry name" value="P-loop containing nucleoside triphosphate hydrolases"/>
    <property type="match status" value="1"/>
</dbReference>
<evidence type="ECO:0000256" key="4">
    <source>
        <dbReference type="ARBA" id="ARBA00022670"/>
    </source>
</evidence>
<evidence type="ECO:0000256" key="7">
    <source>
        <dbReference type="ARBA" id="ARBA00022801"/>
    </source>
</evidence>
<evidence type="ECO:0000313" key="20">
    <source>
        <dbReference type="Proteomes" id="UP000447876"/>
    </source>
</evidence>
<keyword evidence="14" id="KW-0080">Bacteriocin transport</keyword>
<keyword evidence="3" id="KW-1003">Cell membrane</keyword>
<dbReference type="GO" id="GO:0015031">
    <property type="term" value="P:protein transport"/>
    <property type="evidence" value="ECO:0007669"/>
    <property type="project" value="UniProtKB-KW"/>
</dbReference>
<evidence type="ECO:0000256" key="15">
    <source>
        <dbReference type="SAM" id="Phobius"/>
    </source>
</evidence>
<dbReference type="FunFam" id="3.40.50.300:FF:000221">
    <property type="entry name" value="Multidrug ABC transporter ATP-binding protein"/>
    <property type="match status" value="1"/>
</dbReference>
<feature type="transmembrane region" description="Helical" evidence="15">
    <location>
        <begin position="276"/>
        <end position="298"/>
    </location>
</feature>
<dbReference type="Gene3D" id="3.90.70.10">
    <property type="entry name" value="Cysteine proteinases"/>
    <property type="match status" value="1"/>
</dbReference>
<dbReference type="CDD" id="cd02418">
    <property type="entry name" value="Peptidase_C39B"/>
    <property type="match status" value="1"/>
</dbReference>
<feature type="domain" description="Peptidase C39" evidence="18">
    <location>
        <begin position="12"/>
        <end position="136"/>
    </location>
</feature>
<evidence type="ECO:0000256" key="3">
    <source>
        <dbReference type="ARBA" id="ARBA00022475"/>
    </source>
</evidence>
<dbReference type="GO" id="GO:0034040">
    <property type="term" value="F:ATPase-coupled lipid transmembrane transporter activity"/>
    <property type="evidence" value="ECO:0007669"/>
    <property type="project" value="TreeGrafter"/>
</dbReference>
<sequence>MIFLGKYHCIKQFDIKDCGAACLATISKQHGLKIPISRIRETAGTDKRGTNVYGVIKAAESLGFTAKGVKAAQESIFEPIPLPAIAHVIIDQTLLHYVVIHKVTKKELIIADPAKGIVKYTPEEFFKIWTGVLILMVPAPTFQKGDETKGLFPRFFSLLIPQRKLIFSLFMASILYTILGILGAFYFKFLLDEILPHGLDKTLHMVSVGVIALTLFRILLSAFRNHLLLYLSQKLDISLILGYYQHVLKLPMNFFGTRKTGEIISRLMDASKVRDAISGATLTIMIDVIMALIGGFILYSQSPFLFGVTSTMIPLYLVLVWAFHKPFERMNRKQMEDNAQLNSYLVESINGIETVKAYNAEQKANFETEKKFVVLLRSVFRFGFFNNVQASLKGLVQALGGIVILWAGAYQVIRGNLSMGQLITFNALLAYFLEPIQNLINLQPMVQTAVVAADRLGEILDLAPEKETDEERKISPVSLKGQIKLQNLDFRYGTRQLVLKNVNLTISPGEKIAFVGESGSGKTTLIQLLMRFYSPEKGDILINDNNIKDINIDTLRERIAYITQDTFFFSGTIRDNLCLGIDDETELERVVEAAKIAKAHDFINELPLRYNTVLEEDASNLSGGQKQRLAIARAILKQPDILIMDEATSNLDSTTEKAISETIHNLQDVTTIIIAHRLSTIMRCNRIFVMDHGEIIEAGTHAELMGRGGKYYELWKDQIPEGINEQGTQGQGMLETVSK</sequence>
<feature type="transmembrane region" description="Helical" evidence="15">
    <location>
        <begin position="304"/>
        <end position="323"/>
    </location>
</feature>
<keyword evidence="5 15" id="KW-0812">Transmembrane</keyword>
<evidence type="ECO:0000256" key="6">
    <source>
        <dbReference type="ARBA" id="ARBA00022741"/>
    </source>
</evidence>
<comment type="caution">
    <text evidence="19">The sequence shown here is derived from an EMBL/GenBank/DDBJ whole genome shotgun (WGS) entry which is preliminary data.</text>
</comment>
<keyword evidence="11" id="KW-1278">Translocase</keyword>
<feature type="transmembrane region" description="Helical" evidence="15">
    <location>
        <begin position="165"/>
        <end position="187"/>
    </location>
</feature>
<feature type="domain" description="ABC transporter" evidence="16">
    <location>
        <begin position="483"/>
        <end position="717"/>
    </location>
</feature>
<dbReference type="PROSITE" id="PS00211">
    <property type="entry name" value="ABC_TRANSPORTER_1"/>
    <property type="match status" value="1"/>
</dbReference>
<keyword evidence="8" id="KW-0788">Thiol protease</keyword>
<dbReference type="CDD" id="cd18570">
    <property type="entry name" value="ABC_6TM_PCAT1_LagD_like"/>
    <property type="match status" value="1"/>
</dbReference>
<dbReference type="InterPro" id="IPR003439">
    <property type="entry name" value="ABC_transporter-like_ATP-bd"/>
</dbReference>
<reference evidence="19 20" key="1">
    <citation type="submission" date="2019-11" db="EMBL/GenBank/DDBJ databases">
        <title>Draft genome sequences of five Paenibacillus species of dairy origin.</title>
        <authorList>
            <person name="Olajide A.M."/>
            <person name="Chen S."/>
            <person name="Lapointe G."/>
        </authorList>
    </citation>
    <scope>NUCLEOTIDE SEQUENCE [LARGE SCALE GENOMIC DNA]</scope>
    <source>
        <strain evidence="19 20">12CR55</strain>
    </source>
</reference>
<protein>
    <submittedName>
        <fullName evidence="19">Peptide cleavage/export ABC transporter</fullName>
    </submittedName>
</protein>
<dbReference type="InterPro" id="IPR017871">
    <property type="entry name" value="ABC_transporter-like_CS"/>
</dbReference>
<dbReference type="GO" id="GO:0008234">
    <property type="term" value="F:cysteine-type peptidase activity"/>
    <property type="evidence" value="ECO:0007669"/>
    <property type="project" value="UniProtKB-KW"/>
</dbReference>
<dbReference type="Gene3D" id="1.20.1560.10">
    <property type="entry name" value="ABC transporter type 1, transmembrane domain"/>
    <property type="match status" value="1"/>
</dbReference>
<dbReference type="Proteomes" id="UP000447876">
    <property type="component" value="Unassembled WGS sequence"/>
</dbReference>
<dbReference type="GO" id="GO:0005886">
    <property type="term" value="C:plasma membrane"/>
    <property type="evidence" value="ECO:0007669"/>
    <property type="project" value="UniProtKB-SubCell"/>
</dbReference>
<evidence type="ECO:0000313" key="19">
    <source>
        <dbReference type="EMBL" id="MUG46688.1"/>
    </source>
</evidence>
<dbReference type="Gene3D" id="3.40.50.300">
    <property type="entry name" value="P-loop containing nucleotide triphosphate hydrolases"/>
    <property type="match status" value="1"/>
</dbReference>
<dbReference type="PROSITE" id="PS50990">
    <property type="entry name" value="PEPTIDASE_C39"/>
    <property type="match status" value="1"/>
</dbReference>
<feature type="transmembrane region" description="Helical" evidence="15">
    <location>
        <begin position="202"/>
        <end position="220"/>
    </location>
</feature>
<evidence type="ECO:0000256" key="5">
    <source>
        <dbReference type="ARBA" id="ARBA00022692"/>
    </source>
</evidence>
<evidence type="ECO:0000256" key="2">
    <source>
        <dbReference type="ARBA" id="ARBA00022448"/>
    </source>
</evidence>
<dbReference type="PROSITE" id="PS50893">
    <property type="entry name" value="ABC_TRANSPORTER_2"/>
    <property type="match status" value="1"/>
</dbReference>
<dbReference type="InterPro" id="IPR003593">
    <property type="entry name" value="AAA+_ATPase"/>
</dbReference>
<name>A0A7X2Z451_9BACL</name>
<dbReference type="GO" id="GO:0043214">
    <property type="term" value="F:ABC-type bacteriocin transporter activity"/>
    <property type="evidence" value="ECO:0007669"/>
    <property type="project" value="InterPro"/>
</dbReference>
<dbReference type="GO" id="GO:0006508">
    <property type="term" value="P:proteolysis"/>
    <property type="evidence" value="ECO:0007669"/>
    <property type="project" value="UniProtKB-KW"/>
</dbReference>
<dbReference type="EMBL" id="WNZW01000007">
    <property type="protein sequence ID" value="MUG46688.1"/>
    <property type="molecule type" value="Genomic_DNA"/>
</dbReference>
<dbReference type="InterPro" id="IPR005897">
    <property type="entry name" value="Pept_C39_ABC_bacteriocin"/>
</dbReference>
<evidence type="ECO:0000256" key="1">
    <source>
        <dbReference type="ARBA" id="ARBA00004651"/>
    </source>
</evidence>
<evidence type="ECO:0000256" key="9">
    <source>
        <dbReference type="ARBA" id="ARBA00022840"/>
    </source>
</evidence>
<dbReference type="InterPro" id="IPR011527">
    <property type="entry name" value="ABC1_TM_dom"/>
</dbReference>
<evidence type="ECO:0000259" key="18">
    <source>
        <dbReference type="PROSITE" id="PS50990"/>
    </source>
</evidence>
<dbReference type="GO" id="GO:0005524">
    <property type="term" value="F:ATP binding"/>
    <property type="evidence" value="ECO:0007669"/>
    <property type="project" value="UniProtKB-KW"/>
</dbReference>
<keyword evidence="10" id="KW-0653">Protein transport</keyword>
<dbReference type="SMART" id="SM00382">
    <property type="entry name" value="AAA"/>
    <property type="match status" value="1"/>
</dbReference>
<keyword evidence="12 15" id="KW-1133">Transmembrane helix</keyword>
<feature type="transmembrane region" description="Helical" evidence="15">
    <location>
        <begin position="394"/>
        <end position="413"/>
    </location>
</feature>
<dbReference type="PROSITE" id="PS50929">
    <property type="entry name" value="ABC_TM1F"/>
    <property type="match status" value="1"/>
</dbReference>
<dbReference type="NCBIfam" id="TIGR01193">
    <property type="entry name" value="bacteriocin_ABC"/>
    <property type="match status" value="1"/>
</dbReference>
<dbReference type="Pfam" id="PF00005">
    <property type="entry name" value="ABC_tran"/>
    <property type="match status" value="1"/>
</dbReference>
<dbReference type="SUPFAM" id="SSF90123">
    <property type="entry name" value="ABC transporter transmembrane region"/>
    <property type="match status" value="1"/>
</dbReference>
<dbReference type="PANTHER" id="PTHR24221">
    <property type="entry name" value="ATP-BINDING CASSETTE SUB-FAMILY B"/>
    <property type="match status" value="1"/>
</dbReference>
<evidence type="ECO:0000256" key="12">
    <source>
        <dbReference type="ARBA" id="ARBA00022989"/>
    </source>
</evidence>
<dbReference type="InterPro" id="IPR039421">
    <property type="entry name" value="Type_1_exporter"/>
</dbReference>
<evidence type="ECO:0000256" key="11">
    <source>
        <dbReference type="ARBA" id="ARBA00022967"/>
    </source>
</evidence>
<dbReference type="RefSeq" id="WP_155612069.1">
    <property type="nucleotide sequence ID" value="NZ_WNZW01000007.1"/>
</dbReference>
<evidence type="ECO:0000256" key="13">
    <source>
        <dbReference type="ARBA" id="ARBA00023136"/>
    </source>
</evidence>
<dbReference type="Pfam" id="PF03412">
    <property type="entry name" value="Peptidase_C39"/>
    <property type="match status" value="1"/>
</dbReference>
<proteinExistence type="predicted"/>
<feature type="domain" description="ABC transmembrane type-1" evidence="17">
    <location>
        <begin position="169"/>
        <end position="448"/>
    </location>
</feature>
<keyword evidence="6" id="KW-0547">Nucleotide-binding</keyword>
<accession>A0A7X2Z451</accession>